<dbReference type="Pfam" id="PF20172">
    <property type="entry name" value="DUF6538"/>
    <property type="match status" value="1"/>
</dbReference>
<name>A0ABS5IHL0_9PROT</name>
<evidence type="ECO:0000313" key="2">
    <source>
        <dbReference type="EMBL" id="MBR9973910.1"/>
    </source>
</evidence>
<accession>A0ABS5IHL0</accession>
<evidence type="ECO:0000259" key="1">
    <source>
        <dbReference type="Pfam" id="PF20172"/>
    </source>
</evidence>
<proteinExistence type="predicted"/>
<dbReference type="RefSeq" id="WP_211552071.1">
    <property type="nucleotide sequence ID" value="NZ_JAGTUF010000044.1"/>
</dbReference>
<comment type="caution">
    <text evidence="2">The sequence shown here is derived from an EMBL/GenBank/DDBJ whole genome shotgun (WGS) entry which is preliminary data.</text>
</comment>
<gene>
    <name evidence="2" type="ORF">KEC16_19495</name>
</gene>
<reference evidence="2 3" key="1">
    <citation type="submission" date="2021-04" db="EMBL/GenBank/DDBJ databases">
        <title>Magnetospirillum sulfuroxidans sp. nov., a facultative chemolithoautotrophic sulfur-oxidizing alphaproteobacterium isolated from freshwater sediment and proposals for Paramagetospirillum gen. nov., and Magnetospirillaceae fam. nov.</title>
        <authorList>
            <person name="Koziaeva V."/>
            <person name="Geelhoed J.S."/>
            <person name="Sorokin D.Y."/>
            <person name="Grouzdev D.S."/>
        </authorList>
    </citation>
    <scope>NUCLEOTIDE SEQUENCE [LARGE SCALE GENOMIC DNA]</scope>
    <source>
        <strain evidence="2 3">J10</strain>
    </source>
</reference>
<dbReference type="InterPro" id="IPR046668">
    <property type="entry name" value="DUF6538"/>
</dbReference>
<evidence type="ECO:0000313" key="3">
    <source>
        <dbReference type="Proteomes" id="UP000680714"/>
    </source>
</evidence>
<organism evidence="2 3">
    <name type="scientific">Magnetospirillum sulfuroxidans</name>
    <dbReference type="NCBI Taxonomy" id="611300"/>
    <lineage>
        <taxon>Bacteria</taxon>
        <taxon>Pseudomonadati</taxon>
        <taxon>Pseudomonadota</taxon>
        <taxon>Alphaproteobacteria</taxon>
        <taxon>Rhodospirillales</taxon>
        <taxon>Rhodospirillaceae</taxon>
        <taxon>Magnetospirillum</taxon>
    </lineage>
</organism>
<dbReference type="EMBL" id="JAGTUF010000044">
    <property type="protein sequence ID" value="MBR9973910.1"/>
    <property type="molecule type" value="Genomic_DNA"/>
</dbReference>
<keyword evidence="3" id="KW-1185">Reference proteome</keyword>
<dbReference type="InterPro" id="IPR011010">
    <property type="entry name" value="DNA_brk_join_enz"/>
</dbReference>
<feature type="domain" description="DUF6538" evidence="1">
    <location>
        <begin position="10"/>
        <end position="65"/>
    </location>
</feature>
<protein>
    <recommendedName>
        <fullName evidence="1">DUF6538 domain-containing protein</fullName>
    </recommendedName>
</protein>
<dbReference type="Proteomes" id="UP000680714">
    <property type="component" value="Unassembled WGS sequence"/>
</dbReference>
<dbReference type="SUPFAM" id="SSF56349">
    <property type="entry name" value="DNA breaking-rejoining enzymes"/>
    <property type="match status" value="1"/>
</dbReference>
<sequence length="395" mass="44623">MGNIPTKVRYLHCESGRYFARVPVPLTLRSEYRNNAVKRALNTADRRDACDRLPAAVAAIKDEFRTKLGEVQPTHLEDADPETIETMVRRGDETWRRFERWYQFIQTDAGMGLLENPSVPPREAWPALFEMLGIRGSPQEMEGLAAAMPRLWVQFRKTPHAAKLLDPAVRRMAPEEFYEWILGANRVAAGELLAAKIKRAIPSVLIPKPVVPNHVKPFAERFVAPPQEDPITLAELIKTFQSDPSRVGNRAETKRNYTTAFAILMETLGAAKNIRHIRRRPDIIKVRDIILSLPPHAKSNGDYAGMTYAQIARAVQEKLLRGEKVALLDPTTRRKYLRCIGTLFTFAIHENVIDTHPAQGLSSSVEEDKDGGREGFTVDELKRLFPPDYKLDGTA</sequence>